<dbReference type="Gene3D" id="3.40.50.1100">
    <property type="match status" value="1"/>
</dbReference>
<evidence type="ECO:0000313" key="2">
    <source>
        <dbReference type="Proteomes" id="UP000027143"/>
    </source>
</evidence>
<dbReference type="Proteomes" id="UP000027143">
    <property type="component" value="Unassembled WGS sequence"/>
</dbReference>
<organism evidence="1 2">
    <name type="scientific">Bartonella quintana JK 68</name>
    <dbReference type="NCBI Taxonomy" id="1134503"/>
    <lineage>
        <taxon>Bacteria</taxon>
        <taxon>Pseudomonadati</taxon>
        <taxon>Pseudomonadota</taxon>
        <taxon>Alphaproteobacteria</taxon>
        <taxon>Hyphomicrobiales</taxon>
        <taxon>Bartonellaceae</taxon>
        <taxon>Bartonella</taxon>
    </lineage>
</organism>
<name>A0ABR4SRP7_BARQI</name>
<proteinExistence type="predicted"/>
<sequence>MIQYEIRNAMENLQKSRHFNLDEKHFKSISPLFSARKSSIVEPAQTIDNIYQESGYFADPHTAVALKSNSGKQKNIYSNDRLCDCSSYQIS</sequence>
<reference evidence="1 2" key="1">
    <citation type="submission" date="2012-04" db="EMBL/GenBank/DDBJ databases">
        <title>The Genome Sequence of Bartonella quintana JK 68.</title>
        <authorList>
            <consortium name="The Broad Institute Genome Sequencing Platform"/>
            <consortium name="The Broad Institute Genome Sequencing Center for Infectious Disease"/>
            <person name="Feldgarden M."/>
            <person name="Kirby J."/>
            <person name="Kosoy M."/>
            <person name="Birtles R."/>
            <person name="Probert W.S."/>
            <person name="Chiaraviglio L."/>
            <person name="Walker B."/>
            <person name="Young S.K."/>
            <person name="Zeng Q."/>
            <person name="Gargeya S."/>
            <person name="Fitzgerald M."/>
            <person name="Haas B."/>
            <person name="Abouelleil A."/>
            <person name="Alvarado L."/>
            <person name="Arachchi H.M."/>
            <person name="Berlin A.M."/>
            <person name="Chapman S.B."/>
            <person name="Goldberg J."/>
            <person name="Griggs A."/>
            <person name="Gujja S."/>
            <person name="Hansen M."/>
            <person name="Howarth C."/>
            <person name="Imamovic A."/>
            <person name="Larimer J."/>
            <person name="McCowen C."/>
            <person name="Montmayeur A."/>
            <person name="Murphy C."/>
            <person name="Neiman D."/>
            <person name="Pearson M."/>
            <person name="Priest M."/>
            <person name="Roberts A."/>
            <person name="Saif S."/>
            <person name="Shea T."/>
            <person name="Sisk P."/>
            <person name="Sykes S."/>
            <person name="Wortman J."/>
            <person name="Nusbaum C."/>
            <person name="Birren B."/>
        </authorList>
    </citation>
    <scope>NUCLEOTIDE SEQUENCE [LARGE SCALE GENOMIC DNA]</scope>
    <source>
        <strain evidence="1 2">JK 68</strain>
    </source>
</reference>
<dbReference type="InterPro" id="IPR036052">
    <property type="entry name" value="TrpB-like_PALP_sf"/>
</dbReference>
<protein>
    <submittedName>
        <fullName evidence="1">Uncharacterized protein</fullName>
    </submittedName>
</protein>
<dbReference type="SUPFAM" id="SSF53686">
    <property type="entry name" value="Tryptophan synthase beta subunit-like PLP-dependent enzymes"/>
    <property type="match status" value="1"/>
</dbReference>
<evidence type="ECO:0000313" key="1">
    <source>
        <dbReference type="EMBL" id="KEC67926.1"/>
    </source>
</evidence>
<comment type="caution">
    <text evidence="1">The sequence shown here is derived from an EMBL/GenBank/DDBJ whole genome shotgun (WGS) entry which is preliminary data.</text>
</comment>
<accession>A0ABR4SRP7</accession>
<dbReference type="EMBL" id="AHPD01000001">
    <property type="protein sequence ID" value="KEC67926.1"/>
    <property type="molecule type" value="Genomic_DNA"/>
</dbReference>
<gene>
    <name evidence="1" type="ORF">O7U_00083</name>
</gene>
<keyword evidence="2" id="KW-1185">Reference proteome</keyword>